<reference evidence="6" key="1">
    <citation type="journal article" date="2019" name="Int. J. Syst. Evol. Microbiol.">
        <title>The Global Catalogue of Microorganisms (GCM) 10K type strain sequencing project: providing services to taxonomists for standard genome sequencing and annotation.</title>
        <authorList>
            <consortium name="The Broad Institute Genomics Platform"/>
            <consortium name="The Broad Institute Genome Sequencing Center for Infectious Disease"/>
            <person name="Wu L."/>
            <person name="Ma J."/>
        </authorList>
    </citation>
    <scope>NUCLEOTIDE SEQUENCE [LARGE SCALE GENOMIC DNA]</scope>
    <source>
        <strain evidence="6">JCM 31037</strain>
    </source>
</reference>
<dbReference type="PANTHER" id="PTHR24216:SF65">
    <property type="entry name" value="PAXILLIN-LIKE PROTEIN 1"/>
    <property type="match status" value="1"/>
</dbReference>
<evidence type="ECO:0000256" key="2">
    <source>
        <dbReference type="SAM" id="Phobius"/>
    </source>
</evidence>
<feature type="compositionally biased region" description="Basic and acidic residues" evidence="1">
    <location>
        <begin position="928"/>
        <end position="944"/>
    </location>
</feature>
<dbReference type="EMBL" id="JBHTMP010000123">
    <property type="protein sequence ID" value="MFD1326140.1"/>
    <property type="molecule type" value="Genomic_DNA"/>
</dbReference>
<feature type="compositionally biased region" description="Basic and acidic residues" evidence="1">
    <location>
        <begin position="715"/>
        <end position="726"/>
    </location>
</feature>
<keyword evidence="2" id="KW-0472">Membrane</keyword>
<evidence type="ECO:0000313" key="5">
    <source>
        <dbReference type="EMBL" id="MFD1326140.1"/>
    </source>
</evidence>
<protein>
    <submittedName>
        <fullName evidence="5">Toxin glutamine deamidase domain-containing protein</fullName>
    </submittedName>
</protein>
<dbReference type="Proteomes" id="UP001597260">
    <property type="component" value="Unassembled WGS sequence"/>
</dbReference>
<keyword evidence="6" id="KW-1185">Reference proteome</keyword>
<keyword evidence="2" id="KW-1133">Transmembrane helix</keyword>
<feature type="transmembrane region" description="Helical" evidence="2">
    <location>
        <begin position="72"/>
        <end position="97"/>
    </location>
</feature>
<sequence>MGEELGEAVGQAQGSAGVLGEVWEGEAGAWFRQMWAEVGGDLPKALVAAAGEVAESLDAAAKDIEYNKLETLIEVAVLVFEVFVLAVMAFLSFGAAFSAAAGRIGSSRAVVRRMFEVLRDKAGASFAHRAGYASQRAFLEGWRSRGLAGVVLMAARESGNEVGIQVAAHLAQWLMGTRDDVDWVKIRGAAGGGALAVAGEPLRDALKVFTRKIDNNGVRALANVGVEGVSEWTEELLGNLGGSLAAEGKFNLDAPGLGQVAAGMVRNRVSEQARLGERFGGLARGLLGGSGVEQQMRDAQRAAEQAREAAERARGEAERAQRAADALRGQGRESGQDVPGSGGDSSRSGGVDVSERSGRGLDAAGRAQLSAETAQQQAQVSAAAAQRAALAVEAAVQSGSPQDVARAVEAAGEARTAARLAMSVASVHADVIEQSLGQAAPSGSSSSPANAGNPTSTSPTPTSTSTTPTSTSTTPTSTSTTPTSTPNNANTPNGTAPQANSPTSASTNAGTQGTLTTDTNTSTDTGPSTTSTSSPDTSNADASPNTGTPTDANTSTSQGMSPNVDPTGAATMSPGVTGSNNVTSTGRRDRPAAGNRTPDTSPAPVDVSTPENGAQTPSPESELVLAAGLTDPSGTASPSQPDTTTDTTSATPASEPAPAAPASEPVQSPSTSVQPQPEPQPTALTPPQEPSVEPTDVGQRSDAVDVQLGPAPPTPHHDPASPVDDRRLVQSLPRGRDGRYPVHPDPTGSDWISWLNDGGPFTDGRRFNCVDVAIAALSTWFGHPRVAGSNRRTAGVGRSVVEQWLGAPFGPVLQGEAGPARIEADLRALGHGAAAAVMVNYSHMSTDHMLVAVNHRDTIYWIDGQNFTSPLPQPPYAGNITRSSALLVDARGVPVTRPTTQAIPDTEVPGRLATGLDDETGPAENAGDDARPTQDVEPGARPDEPAAAPTPESDDRPVLRERMIRVNTPIQTAAVAAAITQSLVAIRSGVALAGAQVLTVERHEEGNLVVVKTPDGRTHTIQVLFDGDLLPGRVDQVRPTLLDNGSVHVRISVSPSVTPDQLANIVSARVVGAVQLLLASLPGGQFDYSASGRPSLVEQAEIAAANQAARTGDNENLIRILADNNLFADQAGSRQRVHVWRQMLSETSPQLRRRLFDTRSPASQTAVLDSLASMLRAGAQYLPSYVSNIDMRGTTGAVEIQIDDQSISLPVRVVPSGTRDFAVRLHPDPLSRSGYRLEVREDASNAAILVELVGALAHFSYQQQYPALSFIGGEVSFAARADVLRDLYRIATQPERQMIREYVGDMHAPSRAVRTMLNESLDQVDRRIWERADLSRDLAGRPLRRRLFTPHFFRRLVAVLGSGGNTAFVGDEFGRQLGSTLTSIGAGTFGNTGQAYADATLGSRLPVVPLNPNVAAVPGHNAVAPPEPSRGDPFGSNVKKRTYYAYASTGATVLIYVVSGGDLLKAIKGGTLTFFASLGQAVADKAVDPYEMTAVNQRKAMAGVEPEARRNRYAEAIYHLVNKIGQDLSPDDAELLDQMEAMLPGLRRAIEHLRTELYGKNQGTDQAVEGKIEGLRRRRSVIVQPAKTLWNKTVGRIPGVKVFQSPTMTYEMAHLPEARAPLMANPSRVGSQQSLMQTPSLYLGFNATPELLIANLLGGAGRGIGYGGGWTNLSVNQAFDAEAAAAAQALAHLEQAVARIESMVQGRPVAPQPELPEGWRGLRERERLDREAGIPREESLRAQSRKHVLGFVGAVAGASPMLFVVGIPNGSELIWIAGQAVYTVMYAFGEGAMRVVPVLTKRIDRDEQMAEQADQLPNSPTEIAEMVRKLADAVNAENELIIPTQVLEPPAPDQSLVRRSIHAIRRGLTAAGRALADDVDGWGPALRPGHNLAEVRLGAQDAVAVNRLVSVARMLEAVTATPDVNTEAAGPSRRSPMMEPPVLRGYLRDQFEQLGLLSAQVGSDRRWEAVVDDVRRRFGVDLANVTELSTLRQGYENWPAEYEADLVEAWVDGRRSRDPITYTLIEAVEQLSRDGLTTVNHDDQDRAWHVRIMPGGGARVVTDVGSFGLEISRTDLGDDSLLALVEPVSPMMALRQPHRLMLAPEVVGNPATLAQVLDQVIGGWLQSGFVDAAPLVVPKPDGQGA</sequence>
<feature type="compositionally biased region" description="Low complexity" evidence="1">
    <location>
        <begin position="506"/>
        <end position="544"/>
    </location>
</feature>
<keyword evidence="2" id="KW-0812">Transmembrane</keyword>
<dbReference type="Pfam" id="PF15644">
    <property type="entry name" value="Gln_amidase"/>
    <property type="match status" value="1"/>
</dbReference>
<evidence type="ECO:0000313" key="6">
    <source>
        <dbReference type="Proteomes" id="UP001597260"/>
    </source>
</evidence>
<feature type="compositionally biased region" description="Polar residues" evidence="1">
    <location>
        <begin position="545"/>
        <end position="561"/>
    </location>
</feature>
<feature type="compositionally biased region" description="Low complexity" evidence="1">
    <location>
        <begin position="439"/>
        <end position="497"/>
    </location>
</feature>
<dbReference type="Pfam" id="PF25547">
    <property type="entry name" value="WXG100_2"/>
    <property type="match status" value="1"/>
</dbReference>
<feature type="compositionally biased region" description="Polar residues" evidence="1">
    <location>
        <begin position="574"/>
        <end position="585"/>
    </location>
</feature>
<feature type="compositionally biased region" description="Polar residues" evidence="1">
    <location>
        <begin position="609"/>
        <end position="619"/>
    </location>
</feature>
<feature type="domain" description="Tox-PL" evidence="3">
    <location>
        <begin position="768"/>
        <end position="865"/>
    </location>
</feature>
<evidence type="ECO:0000256" key="1">
    <source>
        <dbReference type="SAM" id="MobiDB-lite"/>
    </source>
</evidence>
<feature type="domain" description="Outer membrane channel protein CpnT-like N-terminal" evidence="4">
    <location>
        <begin position="2"/>
        <end position="101"/>
    </location>
</feature>
<accession>A0ABW3YPB5</accession>
<proteinExistence type="predicted"/>
<name>A0ABW3YPB5_9ACTN</name>
<gene>
    <name evidence="5" type="ORF">ACFQ4H_34185</name>
</gene>
<dbReference type="InterPro" id="IPR057746">
    <property type="entry name" value="CpnT-like_N"/>
</dbReference>
<feature type="region of interest" description="Disordered" evidence="1">
    <location>
        <begin position="437"/>
        <end position="726"/>
    </location>
</feature>
<organism evidence="5 6">
    <name type="scientific">Micromonospora sonneratiae</name>
    <dbReference type="NCBI Taxonomy" id="1184706"/>
    <lineage>
        <taxon>Bacteria</taxon>
        <taxon>Bacillati</taxon>
        <taxon>Actinomycetota</taxon>
        <taxon>Actinomycetes</taxon>
        <taxon>Micromonosporales</taxon>
        <taxon>Micromonosporaceae</taxon>
        <taxon>Micromonospora</taxon>
    </lineage>
</organism>
<dbReference type="PANTHER" id="PTHR24216">
    <property type="entry name" value="PAXILLIN-RELATED"/>
    <property type="match status" value="1"/>
</dbReference>
<evidence type="ECO:0000259" key="4">
    <source>
        <dbReference type="Pfam" id="PF25547"/>
    </source>
</evidence>
<comment type="caution">
    <text evidence="5">The sequence shown here is derived from an EMBL/GenBank/DDBJ whole genome shotgun (WGS) entry which is preliminary data.</text>
</comment>
<feature type="compositionally biased region" description="Basic and acidic residues" evidence="1">
    <location>
        <begin position="295"/>
        <end position="322"/>
    </location>
</feature>
<feature type="region of interest" description="Disordered" evidence="1">
    <location>
        <begin position="293"/>
        <end position="358"/>
    </location>
</feature>
<evidence type="ECO:0000259" key="3">
    <source>
        <dbReference type="Pfam" id="PF15644"/>
    </source>
</evidence>
<feature type="compositionally biased region" description="Low complexity" evidence="1">
    <location>
        <begin position="635"/>
        <end position="670"/>
    </location>
</feature>
<feature type="region of interest" description="Disordered" evidence="1">
    <location>
        <begin position="897"/>
        <end position="959"/>
    </location>
</feature>
<dbReference type="InterPro" id="IPR028908">
    <property type="entry name" value="Tox-PL_dom"/>
</dbReference>
<dbReference type="RefSeq" id="WP_377579322.1">
    <property type="nucleotide sequence ID" value="NZ_JBHTMP010000123.1"/>
</dbReference>